<gene>
    <name evidence="2" type="ORF">EA472_09490</name>
</gene>
<evidence type="ECO:0000313" key="3">
    <source>
        <dbReference type="Proteomes" id="UP000281431"/>
    </source>
</evidence>
<dbReference type="EMBL" id="REFZ01000005">
    <property type="protein sequence ID" value="RQH00854.1"/>
    <property type="molecule type" value="Genomic_DNA"/>
</dbReference>
<dbReference type="AlphaFoldDB" id="A0A3N6MAM5"/>
<feature type="compositionally biased region" description="Basic and acidic residues" evidence="1">
    <location>
        <begin position="8"/>
        <end position="17"/>
    </location>
</feature>
<evidence type="ECO:0000256" key="1">
    <source>
        <dbReference type="SAM" id="MobiDB-lite"/>
    </source>
</evidence>
<name>A0A3N6MAM5_NATCH</name>
<accession>A0A3N6MAM5</accession>
<dbReference type="Proteomes" id="UP000281431">
    <property type="component" value="Unassembled WGS sequence"/>
</dbReference>
<comment type="caution">
    <text evidence="2">The sequence shown here is derived from an EMBL/GenBank/DDBJ whole genome shotgun (WGS) entry which is preliminary data.</text>
</comment>
<evidence type="ECO:0000313" key="2">
    <source>
        <dbReference type="EMBL" id="RQH00854.1"/>
    </source>
</evidence>
<keyword evidence="3" id="KW-1185">Reference proteome</keyword>
<proteinExistence type="predicted"/>
<reference evidence="2 3" key="1">
    <citation type="submission" date="2018-10" db="EMBL/GenBank/DDBJ databases">
        <title>Natrarchaeobius chitinivorans gen. nov., sp. nov., and Natrarchaeobius haloalkaliphilus sp. nov., alkaliphilic, chitin-utilizing haloarchaea from hypersaline alkaline lakes.</title>
        <authorList>
            <person name="Sorokin D.Y."/>
            <person name="Elcheninov A.G."/>
            <person name="Kostrikina N.A."/>
            <person name="Bale N.J."/>
            <person name="Sinninghe Damste J.S."/>
            <person name="Khijniak T.V."/>
            <person name="Kublanov I.V."/>
            <person name="Toshchakov S.V."/>
        </authorList>
    </citation>
    <scope>NUCLEOTIDE SEQUENCE [LARGE SCALE GENOMIC DNA]</scope>
    <source>
        <strain evidence="2 3">AArcht7</strain>
    </source>
</reference>
<protein>
    <submittedName>
        <fullName evidence="2">Uncharacterized protein</fullName>
    </submittedName>
</protein>
<organism evidence="2 3">
    <name type="scientific">Natrarchaeobius chitinivorans</name>
    <dbReference type="NCBI Taxonomy" id="1679083"/>
    <lineage>
        <taxon>Archaea</taxon>
        <taxon>Methanobacteriati</taxon>
        <taxon>Methanobacteriota</taxon>
        <taxon>Stenosarchaea group</taxon>
        <taxon>Halobacteria</taxon>
        <taxon>Halobacteriales</taxon>
        <taxon>Natrialbaceae</taxon>
        <taxon>Natrarchaeobius</taxon>
    </lineage>
</organism>
<sequence length="83" mass="9453">MFDAHALAVRDRSDLRRERSRRGYGRPRRPFGPHGNRSVHRSLADVAVRAAEIDDRNPPVTNRLTGVARWVVSRPDQIPSIQS</sequence>
<feature type="compositionally biased region" description="Basic residues" evidence="1">
    <location>
        <begin position="18"/>
        <end position="31"/>
    </location>
</feature>
<feature type="region of interest" description="Disordered" evidence="1">
    <location>
        <begin position="1"/>
        <end position="43"/>
    </location>
</feature>